<feature type="region of interest" description="Disordered" evidence="1">
    <location>
        <begin position="1"/>
        <end position="20"/>
    </location>
</feature>
<evidence type="ECO:0000313" key="3">
    <source>
        <dbReference type="Proteomes" id="UP000199001"/>
    </source>
</evidence>
<dbReference type="Proteomes" id="UP000199001">
    <property type="component" value="Unassembled WGS sequence"/>
</dbReference>
<protein>
    <submittedName>
        <fullName evidence="2">Uncharacterized protein</fullName>
    </submittedName>
</protein>
<dbReference type="RefSeq" id="WP_091105626.1">
    <property type="nucleotide sequence ID" value="NZ_FMHZ01000002.1"/>
</dbReference>
<dbReference type="STRING" id="47855.GA0070606_5371"/>
<dbReference type="AlphaFoldDB" id="A0A1C6VW57"/>
<dbReference type="OrthoDB" id="3625791at2"/>
<sequence length="152" mass="16393">MSDEHRGDPPAAEQPGCPKTLWDGMTPYQCDEGAETGVCPTHGRFRMPPPSADPDKPCQHVDMHLDADVQRLTASDDDPTVVAYIVELSICCLGCQERFRWTGVPAGMMPNRPACSADEFVLHAPIRPASADPDFGLGIPGFAIQYRAGGGR</sequence>
<organism evidence="2 3">
    <name type="scientific">Micromonospora citrea</name>
    <dbReference type="NCBI Taxonomy" id="47855"/>
    <lineage>
        <taxon>Bacteria</taxon>
        <taxon>Bacillati</taxon>
        <taxon>Actinomycetota</taxon>
        <taxon>Actinomycetes</taxon>
        <taxon>Micromonosporales</taxon>
        <taxon>Micromonosporaceae</taxon>
        <taxon>Micromonospora</taxon>
    </lineage>
</organism>
<evidence type="ECO:0000256" key="1">
    <source>
        <dbReference type="SAM" id="MobiDB-lite"/>
    </source>
</evidence>
<proteinExistence type="predicted"/>
<gene>
    <name evidence="2" type="ORF">GA0070606_5371</name>
</gene>
<dbReference type="EMBL" id="FMHZ01000002">
    <property type="protein sequence ID" value="SCL70344.1"/>
    <property type="molecule type" value="Genomic_DNA"/>
</dbReference>
<reference evidence="3" key="1">
    <citation type="submission" date="2016-06" db="EMBL/GenBank/DDBJ databases">
        <authorList>
            <person name="Varghese N."/>
            <person name="Submissions Spin"/>
        </authorList>
    </citation>
    <scope>NUCLEOTIDE SEQUENCE [LARGE SCALE GENOMIC DNA]</scope>
    <source>
        <strain evidence="3">DSM 43903</strain>
    </source>
</reference>
<name>A0A1C6VW57_9ACTN</name>
<evidence type="ECO:0000313" key="2">
    <source>
        <dbReference type="EMBL" id="SCL70344.1"/>
    </source>
</evidence>
<keyword evidence="3" id="KW-1185">Reference proteome</keyword>
<accession>A0A1C6VW57</accession>